<evidence type="ECO:0000313" key="2">
    <source>
        <dbReference type="EMBL" id="KAL1900124.1"/>
    </source>
</evidence>
<evidence type="ECO:0008006" key="4">
    <source>
        <dbReference type="Google" id="ProtNLM"/>
    </source>
</evidence>
<dbReference type="Proteomes" id="UP001583186">
    <property type="component" value="Unassembled WGS sequence"/>
</dbReference>
<reference evidence="2 3" key="1">
    <citation type="journal article" date="2024" name="IMA Fungus">
        <title>IMA Genome - F19 : A genome assembly and annotation guide to empower mycologists, including annotated draft genome sequences of Ceratocystis pirilliformis, Diaporthe australafricana, Fusarium ophioides, Paecilomyces lecythidis, and Sporothrix stenoceras.</title>
        <authorList>
            <person name="Aylward J."/>
            <person name="Wilson A.M."/>
            <person name="Visagie C.M."/>
            <person name="Spraker J."/>
            <person name="Barnes I."/>
            <person name="Buitendag C."/>
            <person name="Ceriani C."/>
            <person name="Del Mar Angel L."/>
            <person name="du Plessis D."/>
            <person name="Fuchs T."/>
            <person name="Gasser K."/>
            <person name="Kramer D."/>
            <person name="Li W."/>
            <person name="Munsamy K."/>
            <person name="Piso A."/>
            <person name="Price J.L."/>
            <person name="Sonnekus B."/>
            <person name="Thomas C."/>
            <person name="van der Nest A."/>
            <person name="van Dijk A."/>
            <person name="van Heerden A."/>
            <person name="van Vuuren N."/>
            <person name="Yilmaz N."/>
            <person name="Duong T.A."/>
            <person name="van der Merwe N.A."/>
            <person name="Wingfield M.J."/>
            <person name="Wingfield B.D."/>
        </authorList>
    </citation>
    <scope>NUCLEOTIDE SEQUENCE [LARGE SCALE GENOMIC DNA]</scope>
    <source>
        <strain evidence="2 3">CMW 5346</strain>
    </source>
</reference>
<proteinExistence type="predicted"/>
<feature type="signal peptide" evidence="1">
    <location>
        <begin position="1"/>
        <end position="20"/>
    </location>
</feature>
<protein>
    <recommendedName>
        <fullName evidence="4">AA1-like domain-containing protein</fullName>
    </recommendedName>
</protein>
<evidence type="ECO:0000313" key="3">
    <source>
        <dbReference type="Proteomes" id="UP001583186"/>
    </source>
</evidence>
<evidence type="ECO:0000256" key="1">
    <source>
        <dbReference type="SAM" id="SignalP"/>
    </source>
</evidence>
<keyword evidence="3" id="KW-1185">Reference proteome</keyword>
<accession>A0ABR3ZKR8</accession>
<organism evidence="2 3">
    <name type="scientific">Sporothrix stenoceras</name>
    <dbReference type="NCBI Taxonomy" id="5173"/>
    <lineage>
        <taxon>Eukaryota</taxon>
        <taxon>Fungi</taxon>
        <taxon>Dikarya</taxon>
        <taxon>Ascomycota</taxon>
        <taxon>Pezizomycotina</taxon>
        <taxon>Sordariomycetes</taxon>
        <taxon>Sordariomycetidae</taxon>
        <taxon>Ophiostomatales</taxon>
        <taxon>Ophiostomataceae</taxon>
        <taxon>Sporothrix</taxon>
    </lineage>
</organism>
<dbReference type="EMBL" id="JAWCUI010000010">
    <property type="protein sequence ID" value="KAL1900124.1"/>
    <property type="molecule type" value="Genomic_DNA"/>
</dbReference>
<gene>
    <name evidence="2" type="ORF">Sste5346_002432</name>
</gene>
<comment type="caution">
    <text evidence="2">The sequence shown here is derived from an EMBL/GenBank/DDBJ whole genome shotgun (WGS) entry which is preliminary data.</text>
</comment>
<feature type="chain" id="PRO_5046618137" description="AA1-like domain-containing protein" evidence="1">
    <location>
        <begin position="21"/>
        <end position="183"/>
    </location>
</feature>
<keyword evidence="1" id="KW-0732">Signal</keyword>
<sequence>MNLWSAFASLLLARDGSASAVPLSDHLDTAANCSTKSAAAHNLTVYGAEILYTPANATVNTTGLDTTTSFEFQLFNAVLGVDAQCSTHVSQTYNSNEWHTCFVESRDTRIAAAFRFDLGRQAVTINETWVCDDDGGGTSSFEAAATNSIDLLCTETVDTGTGQHYCARVASGPFPVNVKEVVG</sequence>
<name>A0ABR3ZKR8_9PEZI</name>